<feature type="region of interest" description="Disordered" evidence="1">
    <location>
        <begin position="1"/>
        <end position="20"/>
    </location>
</feature>
<reference evidence="2" key="2">
    <citation type="submission" date="2020-11" db="EMBL/GenBank/DDBJ databases">
        <authorList>
            <person name="McCartney M.A."/>
            <person name="Auch B."/>
            <person name="Kono T."/>
            <person name="Mallez S."/>
            <person name="Becker A."/>
            <person name="Gohl D.M."/>
            <person name="Silverstein K.A.T."/>
            <person name="Koren S."/>
            <person name="Bechman K.B."/>
            <person name="Herman A."/>
            <person name="Abrahante J.E."/>
            <person name="Garbe J."/>
        </authorList>
    </citation>
    <scope>NUCLEOTIDE SEQUENCE</scope>
    <source>
        <strain evidence="2">Duluth1</strain>
        <tissue evidence="2">Whole animal</tissue>
    </source>
</reference>
<accession>A0A9D4D5P4</accession>
<dbReference type="EMBL" id="JAIWYP010000011">
    <property type="protein sequence ID" value="KAH3737763.1"/>
    <property type="molecule type" value="Genomic_DNA"/>
</dbReference>
<name>A0A9D4D5P4_DREPO</name>
<comment type="caution">
    <text evidence="2">The sequence shown here is derived from an EMBL/GenBank/DDBJ whole genome shotgun (WGS) entry which is preliminary data.</text>
</comment>
<gene>
    <name evidence="2" type="ORF">DPMN_044357</name>
</gene>
<feature type="compositionally biased region" description="Polar residues" evidence="1">
    <location>
        <begin position="1"/>
        <end position="13"/>
    </location>
</feature>
<protein>
    <submittedName>
        <fullName evidence="2">Uncharacterized protein</fullName>
    </submittedName>
</protein>
<proteinExistence type="predicted"/>
<sequence length="78" mass="8426">MPSTLWSAPTQGRSGTGGTTTNARLCILRMRVAEVYVGIGTKIQKSALRDRIAADLVPTGDISTPCPCPTIRRRSPLW</sequence>
<reference evidence="2" key="1">
    <citation type="journal article" date="2019" name="bioRxiv">
        <title>The Genome of the Zebra Mussel, Dreissena polymorpha: A Resource for Invasive Species Research.</title>
        <authorList>
            <person name="McCartney M.A."/>
            <person name="Auch B."/>
            <person name="Kono T."/>
            <person name="Mallez S."/>
            <person name="Zhang Y."/>
            <person name="Obille A."/>
            <person name="Becker A."/>
            <person name="Abrahante J.E."/>
            <person name="Garbe J."/>
            <person name="Badalamenti J.P."/>
            <person name="Herman A."/>
            <person name="Mangelson H."/>
            <person name="Liachko I."/>
            <person name="Sullivan S."/>
            <person name="Sone E.D."/>
            <person name="Koren S."/>
            <person name="Silverstein K.A.T."/>
            <person name="Beckman K.B."/>
            <person name="Gohl D.M."/>
        </authorList>
    </citation>
    <scope>NUCLEOTIDE SEQUENCE</scope>
    <source>
        <strain evidence="2">Duluth1</strain>
        <tissue evidence="2">Whole animal</tissue>
    </source>
</reference>
<organism evidence="2 3">
    <name type="scientific">Dreissena polymorpha</name>
    <name type="common">Zebra mussel</name>
    <name type="synonym">Mytilus polymorpha</name>
    <dbReference type="NCBI Taxonomy" id="45954"/>
    <lineage>
        <taxon>Eukaryota</taxon>
        <taxon>Metazoa</taxon>
        <taxon>Spiralia</taxon>
        <taxon>Lophotrochozoa</taxon>
        <taxon>Mollusca</taxon>
        <taxon>Bivalvia</taxon>
        <taxon>Autobranchia</taxon>
        <taxon>Heteroconchia</taxon>
        <taxon>Euheterodonta</taxon>
        <taxon>Imparidentia</taxon>
        <taxon>Neoheterodontei</taxon>
        <taxon>Myida</taxon>
        <taxon>Dreissenoidea</taxon>
        <taxon>Dreissenidae</taxon>
        <taxon>Dreissena</taxon>
    </lineage>
</organism>
<evidence type="ECO:0000256" key="1">
    <source>
        <dbReference type="SAM" id="MobiDB-lite"/>
    </source>
</evidence>
<dbReference type="AlphaFoldDB" id="A0A9D4D5P4"/>
<dbReference type="Proteomes" id="UP000828390">
    <property type="component" value="Unassembled WGS sequence"/>
</dbReference>
<evidence type="ECO:0000313" key="3">
    <source>
        <dbReference type="Proteomes" id="UP000828390"/>
    </source>
</evidence>
<keyword evidence="3" id="KW-1185">Reference proteome</keyword>
<evidence type="ECO:0000313" key="2">
    <source>
        <dbReference type="EMBL" id="KAH3737763.1"/>
    </source>
</evidence>